<organism evidence="5 6">
    <name type="scientific">Nocardioides jishulii</name>
    <dbReference type="NCBI Taxonomy" id="2575440"/>
    <lineage>
        <taxon>Bacteria</taxon>
        <taxon>Bacillati</taxon>
        <taxon>Actinomycetota</taxon>
        <taxon>Actinomycetes</taxon>
        <taxon>Propionibacteriales</taxon>
        <taxon>Nocardioidaceae</taxon>
        <taxon>Nocardioides</taxon>
    </lineage>
</organism>
<evidence type="ECO:0000256" key="2">
    <source>
        <dbReference type="ARBA" id="ARBA00038825"/>
    </source>
</evidence>
<comment type="caution">
    <text evidence="5">The sequence shown here is derived from an EMBL/GenBank/DDBJ whole genome shotgun (WGS) entry which is preliminary data.</text>
</comment>
<keyword evidence="6" id="KW-1185">Reference proteome</keyword>
<comment type="subunit">
    <text evidence="2">Interacts with COX5B; this interaction may contribute to localize PYROXD2 to the inner face of the inner mitochondrial membrane.</text>
</comment>
<evidence type="ECO:0000259" key="4">
    <source>
        <dbReference type="Pfam" id="PF01593"/>
    </source>
</evidence>
<dbReference type="RefSeq" id="WP_137066132.1">
    <property type="nucleotide sequence ID" value="NZ_CP040748.1"/>
</dbReference>
<accession>A0A4V5TJY0</accession>
<evidence type="ECO:0000256" key="3">
    <source>
        <dbReference type="ARBA" id="ARBA00040298"/>
    </source>
</evidence>
<evidence type="ECO:0000256" key="1">
    <source>
        <dbReference type="ARBA" id="ARBA00037217"/>
    </source>
</evidence>
<proteinExistence type="predicted"/>
<evidence type="ECO:0000313" key="6">
    <source>
        <dbReference type="Proteomes" id="UP000307808"/>
    </source>
</evidence>
<sequence length="531" mass="55912">MTPSPTSSADAVVVGAGPNGLVAANALADAGWDVVLVEANDTVGGAVRTAEVTAPGFRNDLFSAFYPLAAASPVIQDLHLERHGLAWEQAPRVVTHVFPDGSATPIERTPEATAAVLEEQAPGDGDAWLEMVEQWQEVRDPLLDALFTPIPPVKAGTTLARRLGTDGLLEFTRLALLPVTRLGEERFVGEGPRALLTGNAMHSDLPPDAAGSGLFGWLLCMLGQDVGFPTPRGGAQSLADAMERRFTAAGGTVRTGARVEAVEVSGGRAVGVRLTSGERIGARRAVLADVDAPTLFNRLVGDEHLPEAYVRALSRFQWDHPTLKLNWALDGPIPWRSPEAVGAGTVHLGVGRHGFIDHSAAMATGRVSREPFVLLGQMTTADPSRSPAGTESVWAYSHLSHSLARDEVGLEATAEGMRRVIEEAAPGFAERVIAEHVQRPADLQAANSNLVDGAINAGTAHLHQQLVFRPANGLGRPETPVVGLFLAGASAHPGGGVHGACGWNAARAALGAEKAVRRRLLRTAWSRLLPS</sequence>
<dbReference type="InterPro" id="IPR002937">
    <property type="entry name" value="Amino_oxidase"/>
</dbReference>
<dbReference type="EMBL" id="SZPY01000003">
    <property type="protein sequence ID" value="TKI61293.1"/>
    <property type="molecule type" value="Genomic_DNA"/>
</dbReference>
<dbReference type="GO" id="GO:0016491">
    <property type="term" value="F:oxidoreductase activity"/>
    <property type="evidence" value="ECO:0007669"/>
    <property type="project" value="InterPro"/>
</dbReference>
<dbReference type="PANTHER" id="PTHR10668">
    <property type="entry name" value="PHYTOENE DEHYDROGENASE"/>
    <property type="match status" value="1"/>
</dbReference>
<dbReference type="SUPFAM" id="SSF51905">
    <property type="entry name" value="FAD/NAD(P)-binding domain"/>
    <property type="match status" value="1"/>
</dbReference>
<comment type="function">
    <text evidence="1">Probable oxidoreductase that may play a role as regulator of mitochondrial function.</text>
</comment>
<evidence type="ECO:0000313" key="5">
    <source>
        <dbReference type="EMBL" id="TKI61293.1"/>
    </source>
</evidence>
<dbReference type="OrthoDB" id="833207at2"/>
<dbReference type="Gene3D" id="3.50.50.60">
    <property type="entry name" value="FAD/NAD(P)-binding domain"/>
    <property type="match status" value="2"/>
</dbReference>
<dbReference type="PANTHER" id="PTHR10668:SF105">
    <property type="entry name" value="DEHYDROGENASE-RELATED"/>
    <property type="match status" value="1"/>
</dbReference>
<protein>
    <recommendedName>
        <fullName evidence="3">Pyridine nucleotide-disulfide oxidoreductase domain-containing protein 2</fullName>
    </recommendedName>
</protein>
<reference evidence="5 6" key="1">
    <citation type="submission" date="2019-04" db="EMBL/GenBank/DDBJ databases">
        <authorList>
            <person name="Dong K."/>
        </authorList>
    </citation>
    <scope>NUCLEOTIDE SEQUENCE [LARGE SCALE GENOMIC DNA]</scope>
    <source>
        <strain evidence="6">dk3543</strain>
    </source>
</reference>
<name>A0A4V5TJY0_9ACTN</name>
<feature type="domain" description="Amine oxidase" evidence="4">
    <location>
        <begin position="20"/>
        <end position="508"/>
    </location>
</feature>
<gene>
    <name evidence="5" type="ORF">FC770_10710</name>
</gene>
<dbReference type="AlphaFoldDB" id="A0A4V5TJY0"/>
<dbReference type="InterPro" id="IPR036188">
    <property type="entry name" value="FAD/NAD-bd_sf"/>
</dbReference>
<dbReference type="Proteomes" id="UP000307808">
    <property type="component" value="Unassembled WGS sequence"/>
</dbReference>
<dbReference type="Pfam" id="PF01593">
    <property type="entry name" value="Amino_oxidase"/>
    <property type="match status" value="1"/>
</dbReference>